<name>A0ACC0XZR5_9ROSI</name>
<gene>
    <name evidence="1" type="ORF">Pint_07275</name>
</gene>
<proteinExistence type="predicted"/>
<accession>A0ACC0XZR5</accession>
<organism evidence="1 2">
    <name type="scientific">Pistacia integerrima</name>
    <dbReference type="NCBI Taxonomy" id="434235"/>
    <lineage>
        <taxon>Eukaryota</taxon>
        <taxon>Viridiplantae</taxon>
        <taxon>Streptophyta</taxon>
        <taxon>Embryophyta</taxon>
        <taxon>Tracheophyta</taxon>
        <taxon>Spermatophyta</taxon>
        <taxon>Magnoliopsida</taxon>
        <taxon>eudicotyledons</taxon>
        <taxon>Gunneridae</taxon>
        <taxon>Pentapetalae</taxon>
        <taxon>rosids</taxon>
        <taxon>malvids</taxon>
        <taxon>Sapindales</taxon>
        <taxon>Anacardiaceae</taxon>
        <taxon>Pistacia</taxon>
    </lineage>
</organism>
<keyword evidence="2" id="KW-1185">Reference proteome</keyword>
<comment type="caution">
    <text evidence="1">The sequence shown here is derived from an EMBL/GenBank/DDBJ whole genome shotgun (WGS) entry which is preliminary data.</text>
</comment>
<protein>
    <submittedName>
        <fullName evidence="1">Uncharacterized protein</fullName>
    </submittedName>
</protein>
<evidence type="ECO:0000313" key="1">
    <source>
        <dbReference type="EMBL" id="KAJ0025758.1"/>
    </source>
</evidence>
<reference evidence="2" key="1">
    <citation type="journal article" date="2023" name="G3 (Bethesda)">
        <title>Genome assembly and association tests identify interacting loci associated with vigor, precocity, and sex in interspecific pistachio rootstocks.</title>
        <authorList>
            <person name="Palmer W."/>
            <person name="Jacygrad E."/>
            <person name="Sagayaradj S."/>
            <person name="Cavanaugh K."/>
            <person name="Han R."/>
            <person name="Bertier L."/>
            <person name="Beede B."/>
            <person name="Kafkas S."/>
            <person name="Golino D."/>
            <person name="Preece J."/>
            <person name="Michelmore R."/>
        </authorList>
    </citation>
    <scope>NUCLEOTIDE SEQUENCE [LARGE SCALE GENOMIC DNA]</scope>
</reference>
<dbReference type="EMBL" id="CM047745">
    <property type="protein sequence ID" value="KAJ0025758.1"/>
    <property type="molecule type" value="Genomic_DNA"/>
</dbReference>
<evidence type="ECO:0000313" key="2">
    <source>
        <dbReference type="Proteomes" id="UP001163603"/>
    </source>
</evidence>
<sequence length="425" mass="48549">MTDQINFIVESTEMLYRNCSTVRRVDIHLVELAFDRFLISLSTHSFHWYFTSALLHYLLVAYPLCILGFLLDRRVLHFIFPVSSFVLPLSFLTRSFDLLLVQYQFSTYQQQLQHVCHLIHLLEENCTMPFWLCSVLRDVLNHVIGCHVFSQPQVTSFMRHFTFFVYINRKKSIWKVLSIILLGLLMNLHQIKSKDLTERETPMDCLIFGDVGFGKTKVALRAIFCVVSAGKQAMVLAPTIVLAKQHFDVISERFSIYPNVNVGLLSRFQTKAEKEEYLDMIKQGHLNIIMGTHSLLGSCVVFNNLGLPVVDKEQRFGVKQKEKIAPFKTSVDVLTLSATPIPRTLYLALTGFCDACLISTPPPERVPIKTHLSAFSKEKVISAVKNELDQDGQVFYVLPRIKGLEEVMDFLEQAFPNVDIAIAHG</sequence>
<dbReference type="Proteomes" id="UP001163603">
    <property type="component" value="Chromosome 10"/>
</dbReference>